<name>A0AAN5BTJ3_ASPOZ</name>
<dbReference type="EMBL" id="BSYA01000022">
    <property type="protein sequence ID" value="GMG25869.1"/>
    <property type="molecule type" value="Genomic_DNA"/>
</dbReference>
<sequence>MTILKGSRVPNFPQLIELSSEAVKNDIGSICCITTIKAHEHFNGIYHSYNTNPAVLYLFQRPFIFGYSNL</sequence>
<gene>
    <name evidence="1" type="ORF">Aory04_000280600</name>
</gene>
<reference evidence="1" key="1">
    <citation type="submission" date="2023-04" db="EMBL/GenBank/DDBJ databases">
        <title>Aspergillus oryzae NBRC 4228.</title>
        <authorList>
            <person name="Ichikawa N."/>
            <person name="Sato H."/>
            <person name="Tonouchi N."/>
        </authorList>
    </citation>
    <scope>NUCLEOTIDE SEQUENCE</scope>
    <source>
        <strain evidence="1">NBRC 4228</strain>
    </source>
</reference>
<dbReference type="Proteomes" id="UP001165205">
    <property type="component" value="Unassembled WGS sequence"/>
</dbReference>
<proteinExistence type="predicted"/>
<organism evidence="1 2">
    <name type="scientific">Aspergillus oryzae</name>
    <name type="common">Yellow koji mold</name>
    <dbReference type="NCBI Taxonomy" id="5062"/>
    <lineage>
        <taxon>Eukaryota</taxon>
        <taxon>Fungi</taxon>
        <taxon>Dikarya</taxon>
        <taxon>Ascomycota</taxon>
        <taxon>Pezizomycotina</taxon>
        <taxon>Eurotiomycetes</taxon>
        <taxon>Eurotiomycetidae</taxon>
        <taxon>Eurotiales</taxon>
        <taxon>Aspergillaceae</taxon>
        <taxon>Aspergillus</taxon>
        <taxon>Aspergillus subgen. Circumdati</taxon>
    </lineage>
</organism>
<accession>A0AAN5BTJ3</accession>
<comment type="caution">
    <text evidence="1">The sequence shown here is derived from an EMBL/GenBank/DDBJ whole genome shotgun (WGS) entry which is preliminary data.</text>
</comment>
<evidence type="ECO:0000313" key="2">
    <source>
        <dbReference type="Proteomes" id="UP001165205"/>
    </source>
</evidence>
<protein>
    <submittedName>
        <fullName evidence="1">Unnamed protein product</fullName>
    </submittedName>
</protein>
<evidence type="ECO:0000313" key="1">
    <source>
        <dbReference type="EMBL" id="GMG25869.1"/>
    </source>
</evidence>
<dbReference type="AlphaFoldDB" id="A0AAN5BTJ3"/>